<name>A0A8S1J7D4_9CHLO</name>
<dbReference type="AlphaFoldDB" id="A0A8S1J7D4"/>
<dbReference type="EMBL" id="CAJHUC010002319">
    <property type="protein sequence ID" value="CAD7703595.1"/>
    <property type="molecule type" value="Genomic_DNA"/>
</dbReference>
<keyword evidence="3" id="KW-1185">Reference proteome</keyword>
<proteinExistence type="predicted"/>
<gene>
    <name evidence="2" type="ORF">OSTQU699_LOCUS8961</name>
</gene>
<keyword evidence="1" id="KW-0472">Membrane</keyword>
<sequence>RFAGACDGSEWWALRLVRRGRKRRGLYLQLAGRRSREVARGRTLALVAIMGATPGLVAMVVFVLLGAPRAEAKEQTQAQPGDPMETGCPIVAREEVDVLLEFEGEGNFYFSRRLLSLLRQDLAAALSAAGTPDARYIGIKPSTRFCSSAHAGTSRRLLHAPSCTELALVVYVTDHALVEGVREAIRDRDFCAVAESTLRVSEGVKVHCGVRQVSSASVPGLSHDTQSCDWGMGVEGVFILGIFTGVVASVMITSLLWLISHKTCCGKTKGTEKKIQECKKPDGQPELKVKSTLASFNMRRNCDVNPRHIPLQEDSPSSGDGGSTQVVMVDELGMPSSRENQHEPIVMSMYFEEVLPISTALDKLPQRSGVVKTRILHKKYKVQEADLAQDGSHTDPATLLCLGSKFLFMIDIRKNKKSQAPFPFASVDHVVVVLPDGVPQMLRLVTLSSSGPNGKGGSCGSCWHRVAALWDPAQHGSRSLSKVTPDGASLSLDVTVVFRVFGTNQGMSYVKKAMSVRVREGGKALPSDAQYCGHSKGSSLPEWVRTYVKGAAVTLRPAENSGGLIVEQTS</sequence>
<evidence type="ECO:0000256" key="1">
    <source>
        <dbReference type="SAM" id="Phobius"/>
    </source>
</evidence>
<evidence type="ECO:0000313" key="2">
    <source>
        <dbReference type="EMBL" id="CAD7703595.1"/>
    </source>
</evidence>
<protein>
    <submittedName>
        <fullName evidence="2">Uncharacterized protein</fullName>
    </submittedName>
</protein>
<keyword evidence="1" id="KW-0812">Transmembrane</keyword>
<evidence type="ECO:0000313" key="3">
    <source>
        <dbReference type="Proteomes" id="UP000708148"/>
    </source>
</evidence>
<feature type="transmembrane region" description="Helical" evidence="1">
    <location>
        <begin position="43"/>
        <end position="67"/>
    </location>
</feature>
<keyword evidence="1" id="KW-1133">Transmembrane helix</keyword>
<dbReference type="Proteomes" id="UP000708148">
    <property type="component" value="Unassembled WGS sequence"/>
</dbReference>
<comment type="caution">
    <text evidence="2">The sequence shown here is derived from an EMBL/GenBank/DDBJ whole genome shotgun (WGS) entry which is preliminary data.</text>
</comment>
<feature type="transmembrane region" description="Helical" evidence="1">
    <location>
        <begin position="237"/>
        <end position="259"/>
    </location>
</feature>
<organism evidence="2 3">
    <name type="scientific">Ostreobium quekettii</name>
    <dbReference type="NCBI Taxonomy" id="121088"/>
    <lineage>
        <taxon>Eukaryota</taxon>
        <taxon>Viridiplantae</taxon>
        <taxon>Chlorophyta</taxon>
        <taxon>core chlorophytes</taxon>
        <taxon>Ulvophyceae</taxon>
        <taxon>TCBD clade</taxon>
        <taxon>Bryopsidales</taxon>
        <taxon>Ostreobineae</taxon>
        <taxon>Ostreobiaceae</taxon>
        <taxon>Ostreobium</taxon>
    </lineage>
</organism>
<accession>A0A8S1J7D4</accession>
<feature type="non-terminal residue" evidence="2">
    <location>
        <position position="570"/>
    </location>
</feature>
<reference evidence="2" key="1">
    <citation type="submission" date="2020-12" db="EMBL/GenBank/DDBJ databases">
        <authorList>
            <person name="Iha C."/>
        </authorList>
    </citation>
    <scope>NUCLEOTIDE SEQUENCE</scope>
</reference>